<dbReference type="EMBL" id="AE017180">
    <property type="protein sequence ID" value="AAR34627.1"/>
    <property type="molecule type" value="Genomic_DNA"/>
</dbReference>
<accession>Q74DR4</accession>
<dbReference type="InterPro" id="IPR015943">
    <property type="entry name" value="WD40/YVTN_repeat-like_dom_sf"/>
</dbReference>
<dbReference type="InterPro" id="IPR009091">
    <property type="entry name" value="RCC1/BLIP-II"/>
</dbReference>
<dbReference type="PROSITE" id="PS50012">
    <property type="entry name" value="RCC1_3"/>
    <property type="match status" value="14"/>
</dbReference>
<dbReference type="InterPro" id="IPR044060">
    <property type="entry name" value="Bacterial_rp_domain"/>
</dbReference>
<feature type="domain" description="RCC1-like" evidence="5">
    <location>
        <begin position="34"/>
        <end position="233"/>
    </location>
</feature>
<feature type="domain" description="Bacterial repeat" evidence="4">
    <location>
        <begin position="1922"/>
        <end position="1991"/>
    </location>
</feature>
<dbReference type="Proteomes" id="UP000000577">
    <property type="component" value="Chromosome"/>
</dbReference>
<dbReference type="eggNOG" id="COG1361">
    <property type="taxonomic scope" value="Bacteria"/>
</dbReference>
<dbReference type="RefSeq" id="WP_010941906.1">
    <property type="nucleotide sequence ID" value="NC_002939.5"/>
</dbReference>
<dbReference type="CDD" id="cd15482">
    <property type="entry name" value="Sialidase_non-viral"/>
    <property type="match status" value="1"/>
</dbReference>
<dbReference type="PRINTS" id="PR00633">
    <property type="entry name" value="RCCNDNSATION"/>
</dbReference>
<keyword evidence="7" id="KW-1185">Reference proteome</keyword>
<evidence type="ECO:0000259" key="5">
    <source>
        <dbReference type="Pfam" id="PF25390"/>
    </source>
</evidence>
<gene>
    <name evidence="6" type="ordered locus">GSU1251</name>
</gene>
<dbReference type="Gene3D" id="2.130.10.30">
    <property type="entry name" value="Regulator of chromosome condensation 1/beta-lactamase-inhibitor protein II"/>
    <property type="match status" value="5"/>
</dbReference>
<organism evidence="6 7">
    <name type="scientific">Geobacter sulfurreducens (strain ATCC 51573 / DSM 12127 / PCA)</name>
    <dbReference type="NCBI Taxonomy" id="243231"/>
    <lineage>
        <taxon>Bacteria</taxon>
        <taxon>Pseudomonadati</taxon>
        <taxon>Thermodesulfobacteriota</taxon>
        <taxon>Desulfuromonadia</taxon>
        <taxon>Geobacterales</taxon>
        <taxon>Geobacteraceae</taxon>
        <taxon>Geobacter</taxon>
    </lineage>
</organism>
<dbReference type="eggNOG" id="COG2372">
    <property type="taxonomic scope" value="Bacteria"/>
</dbReference>
<dbReference type="STRING" id="243231.GSU1251"/>
<dbReference type="GO" id="GO:0005737">
    <property type="term" value="C:cytoplasm"/>
    <property type="evidence" value="ECO:0000318"/>
    <property type="project" value="GO_Central"/>
</dbReference>
<proteinExistence type="predicted"/>
<dbReference type="InterPro" id="IPR051553">
    <property type="entry name" value="Ran_GTPase-activating"/>
</dbReference>
<dbReference type="EnsemblBacteria" id="AAR34627">
    <property type="protein sequence ID" value="AAR34627"/>
    <property type="gene ID" value="GSU1251"/>
</dbReference>
<dbReference type="Pfam" id="PF25390">
    <property type="entry name" value="WD40_RLD"/>
    <property type="match status" value="2"/>
</dbReference>
<dbReference type="eggNOG" id="COG4447">
    <property type="taxonomic scope" value="Bacteria"/>
</dbReference>
<feature type="domain" description="Bacterial repeat" evidence="4">
    <location>
        <begin position="1852"/>
        <end position="1919"/>
    </location>
</feature>
<protein>
    <submittedName>
        <fullName evidence="6">ATS1 domain repeat protein</fullName>
    </submittedName>
</protein>
<dbReference type="Gene3D" id="2.60.40.10">
    <property type="entry name" value="Immunoglobulins"/>
    <property type="match status" value="2"/>
</dbReference>
<dbReference type="Gene3D" id="2.130.10.10">
    <property type="entry name" value="YVTN repeat-like/Quinoprotein amine dehydrogenase"/>
    <property type="match status" value="2"/>
</dbReference>
<dbReference type="SUPFAM" id="SSF110296">
    <property type="entry name" value="Oligoxyloglucan reducing end-specific cellobiohydrolase"/>
    <property type="match status" value="2"/>
</dbReference>
<reference evidence="6 7" key="1">
    <citation type="journal article" date="2003" name="Science">
        <title>Genome of Geobacter sulfurreducens: metal reduction in subsurface environments.</title>
        <authorList>
            <person name="Methe B.A."/>
            <person name="Nelson K.E."/>
            <person name="Eisen J.A."/>
            <person name="Paulsen I.T."/>
            <person name="Nelson W."/>
            <person name="Heidelberg J.F."/>
            <person name="Wu D."/>
            <person name="Wu M."/>
            <person name="Ward N."/>
            <person name="Beanan M.J."/>
            <person name="Dodson R.J."/>
            <person name="Madupu R."/>
            <person name="Brinkac L.M."/>
            <person name="Daugherty S.C."/>
            <person name="DeBoy R.T."/>
            <person name="Durkin A.S."/>
            <person name="Gwinn M."/>
            <person name="Kolonay J.F."/>
            <person name="Sullivan S.A."/>
            <person name="Haft D.H."/>
            <person name="Selengut J."/>
            <person name="Davidsen T.M."/>
            <person name="Zafar N."/>
            <person name="White O."/>
            <person name="Tran B."/>
            <person name="Romero C."/>
            <person name="Forberger H.A."/>
            <person name="Weidman J."/>
            <person name="Khouri H."/>
            <person name="Feldblyum T.V."/>
            <person name="Utterback T.R."/>
            <person name="Van Aken S.E."/>
            <person name="Lovley D.R."/>
            <person name="Fraser C.M."/>
        </authorList>
    </citation>
    <scope>NUCLEOTIDE SEQUENCE [LARGE SCALE GENOMIC DNA]</scope>
    <source>
        <strain evidence="7">ATCC 51573 / DSM 12127 / PCA</strain>
    </source>
</reference>
<name>Q74DR4_GEOSL</name>
<dbReference type="InterPro" id="IPR013783">
    <property type="entry name" value="Ig-like_fold"/>
</dbReference>
<dbReference type="NCBIfam" id="NF012200">
    <property type="entry name" value="choice_anch_D"/>
    <property type="match status" value="2"/>
</dbReference>
<dbReference type="HOGENOM" id="CLU_232648_0_0_7"/>
<dbReference type="PATRIC" id="fig|243231.5.peg.1246"/>
<dbReference type="PROSITE" id="PS00626">
    <property type="entry name" value="RCC1_2"/>
    <property type="match status" value="5"/>
</dbReference>
<dbReference type="Pfam" id="PF00415">
    <property type="entry name" value="RCC1"/>
    <property type="match status" value="1"/>
</dbReference>
<dbReference type="InterPro" id="IPR058923">
    <property type="entry name" value="RCC1-like_dom"/>
</dbReference>
<evidence type="ECO:0000313" key="6">
    <source>
        <dbReference type="EMBL" id="AAR34627.1"/>
    </source>
</evidence>
<dbReference type="KEGG" id="gsu:GSU1251"/>
<keyword evidence="1" id="KW-0344">Guanine-nucleotide releasing factor</keyword>
<dbReference type="PANTHER" id="PTHR45982:SF1">
    <property type="entry name" value="REGULATOR OF CHROMOSOME CONDENSATION"/>
    <property type="match status" value="1"/>
</dbReference>
<evidence type="ECO:0000256" key="1">
    <source>
        <dbReference type="ARBA" id="ARBA00022658"/>
    </source>
</evidence>
<keyword evidence="2" id="KW-0677">Repeat</keyword>
<dbReference type="SMR" id="Q74DR4"/>
<evidence type="ECO:0000313" key="7">
    <source>
        <dbReference type="Proteomes" id="UP000000577"/>
    </source>
</evidence>
<evidence type="ECO:0000256" key="3">
    <source>
        <dbReference type="SAM" id="SignalP"/>
    </source>
</evidence>
<evidence type="ECO:0000259" key="4">
    <source>
        <dbReference type="Pfam" id="PF18998"/>
    </source>
</evidence>
<dbReference type="SUPFAM" id="SSF50985">
    <property type="entry name" value="RCC1/BLIP-II"/>
    <property type="match status" value="2"/>
</dbReference>
<dbReference type="InParanoid" id="Q74DR4"/>
<dbReference type="Pfam" id="PF18998">
    <property type="entry name" value="Flg_new_2"/>
    <property type="match status" value="2"/>
</dbReference>
<feature type="chain" id="PRO_5004285358" evidence="3">
    <location>
        <begin position="29"/>
        <end position="2082"/>
    </location>
</feature>
<dbReference type="eggNOG" id="COG5184">
    <property type="taxonomic scope" value="Bacteria"/>
</dbReference>
<dbReference type="PANTHER" id="PTHR45982">
    <property type="entry name" value="REGULATOR OF CHROMOSOME CONDENSATION"/>
    <property type="match status" value="1"/>
</dbReference>
<feature type="domain" description="RCC1-like" evidence="5">
    <location>
        <begin position="455"/>
        <end position="788"/>
    </location>
</feature>
<evidence type="ECO:0000256" key="2">
    <source>
        <dbReference type="ARBA" id="ARBA00022737"/>
    </source>
</evidence>
<feature type="signal peptide" evidence="3">
    <location>
        <begin position="1"/>
        <end position="28"/>
    </location>
</feature>
<dbReference type="OrthoDB" id="5512631at2"/>
<keyword evidence="3" id="KW-0732">Signal</keyword>
<dbReference type="InterPro" id="IPR000408">
    <property type="entry name" value="Reg_chr_condens"/>
</dbReference>
<dbReference type="GO" id="GO:1901673">
    <property type="term" value="P:regulation of mitotic spindle assembly"/>
    <property type="evidence" value="ECO:0000318"/>
    <property type="project" value="GO_Central"/>
</dbReference>
<dbReference type="GO" id="GO:0007346">
    <property type="term" value="P:regulation of mitotic cell cycle"/>
    <property type="evidence" value="ECO:0000318"/>
    <property type="project" value="GO_Central"/>
</dbReference>
<reference evidence="6 7" key="2">
    <citation type="journal article" date="2012" name="BMC Genomics">
        <title>Comparative genomic analysis of Geobacter sulfurreducens KN400, a strain with enhanced capacity for extracellular electron transfer and electricity production.</title>
        <authorList>
            <person name="Butler J.E."/>
            <person name="Young N.D."/>
            <person name="Aklujkar M."/>
            <person name="Lovley D.R."/>
        </authorList>
    </citation>
    <scope>NUCLEOTIDE SEQUENCE [LARGE SCALE GENOMIC DNA]</scope>
    <source>
        <strain evidence="7">ATCC 51573 / DSM 12127 / PCA</strain>
    </source>
</reference>
<sequence>MNVTTLWGGWFKALLAAAFILATLGAPAAGWSAVPHVAAGGNHVLTLRSDGTLWAAGSNQFGQLGDGTGINRTSPVQVPGTWKTVAAGTTHSLGIKADGSLWAWGSNLFGQLGQPLVNGQLATNKFSPIRIGTGNDWVAVSAGELTSFGLKGDGTLWSWGNNLFGELGDGTTVSRPQPVQVVADPLSNGRYVAVAAGGEHALALQADGTLWAWGANLTGQLGTGGTGILPNPTPLKIGTDRDWTAISAGEMHSVALKADGSLWSWGQNLFGELGNGVALPGANVTTPTRVGTGSDWVAIAAGALHTVALHRNGTVSAWGNNAQGAVGDGTVANRSTPTLIVAPVTLVNNVAIAAGTGVSFSVLANGTVFGWGGNGAGQLGNGTFGAVTAPTVLSAGASAWLGVEPGGAFSLGLRSNGTLWAWGGNASGQLGDGTTTPSAIPVPVVGGAGNWRTTATGTAHSVAVRADGTLWAWGDNSSGQLGIGSTVAASTPQQITVTNPASAGNDWTAVAGGGAHSLGLKADGTLWSWGDNTFGQLGDGTGTSNRTTPVQIVTGNPGNFDRNWVAVAAGGVFSLALQADGTIWTWGDNSLLQLGTDPAMLTPATQRNVPAQLAVASPPSTAFNSSWVAIAAGQDHGLSLQADGTLWAWGANSVGQLGNGVTTATFTPVQVINAEGVPYVSLAAGTSHSLAGRSDGTLWAWGNNTSGQLGTGPHPGDADPLNPQPHTVPARILTSNPVSAADDWLVATAGGSHSAALKSNGTLWTWGQNTSGQLGNGTTTEADIPTALLEPRISVSPASLAFGPAPIGIPPSPTRTLTITNLGSAPLSAAIASNNAAFTVNPAACNNLPPAGFCEITVTFVPALPVGVKSATLTITSNDPVTPLVSVGATGTAANPFFITASVDPASPVGSGTISPAGVQAVAAGGGATYTITAASGYAIVDVIVNGVSRGPIGSYTFVNVQQDQSIIALFAASVTISASSGPGGIISPTGTVSLPLGGSQKFTITPNPGYAIAGVNVIEMVEQLDVNGNGTGIFNPVPRALGPVSSFTFFSVRANGSSISATFVPRELHEWSWQNPKPQGQAISRIATDGNGTYVAVGEFGTILTSTDSVNWTVRTFGSVNLNSVAYGGNHTFVAVGSYGRILLSTDDGATWTVQSSGVTASLRGVAHSGTVFAAVGVTENNPNFPYEPRTAILTSPDGVTWTSRFLDQPFNGTLNLFDVAYGGGRFVAVGMEGHVVISEDNGGSWTALPSDPVTRPTNLNGVAFGAGTFVAAGDFGQIVTSTDGSNWVNRPLMSVAELKGVGFGTISDPLFAGNLLQVFTVVGTDGEILTSEDAGTTWTFRTSGLAAGGAGPMLQAAMVGLNRGVTPFVPTVIVAGSEGNLLASSDTIDWTNLFTTITRYPLRSIAWGNGTFVAVGDGDPGTTLHPPISAPTVLTSTNTGLTWTRRYLSPGHNIRGIAYGNGVFVAVGASGYDLDQNASRQAIILTSTNGITWTPRNSGTFLNLNAVTFANGRFVAVSDYNATGDVADEGALILVSTNGITWNTIRKITSTAGNLRSVIAGTNGTTPALVAVGDFGTVLRSIDNGQNWTEVTSGTINFAELNGIAFNNTSNTYAAIGITSEVFTSTDNGATWSMRSLPVDDTLLVRMEGITYAYGSFVAVGNDNHILTSPDGASWTINIGAEYINSSLYGVAAGNGSYIAVGSDGTILQSNRLLDNPPIIGVDPTSLTFDITPEGTLSAGQVITISNLGINDLTIGALGFDGSDAGEFTVSEDFCSQAVIPATGSCTVVVTFAPTGAGVKSAELKIPSNDPDSNDIEVPVSGTAIPRYLLTVTNAGNGTGSIASSPAGISITNSAAGANSSALFVVDTAVTLTATPAVGSIFEGWSGAGAGACSGTTTPCTLTMSQARNVTATFTRKFIITATAGANGSISPAGQVLVNPGANQAFTITPAPGYSVFGVLVNGLSVGAVTSHTFTAVNADQTISATFTGVPPVRLTLQSGNNVFSTIGQAVAATPVNTAATIDAQAVQTADNGLTLNRGITLTFRGGYGAGFSGIVGMTTVTGPVTVTNGSLTVSDMVIK</sequence>